<sequence>MGDGKGAVRANMGYYDIPYRFRTVEGELQGVGIHSAIGCDANEVIREIVKWCSRYNCQFIELTDEGVTGFQKLAQLEGI</sequence>
<gene>
    <name evidence="1" type="ORF">AA0521_1122</name>
</gene>
<dbReference type="EMBL" id="BAQJ01000033">
    <property type="protein sequence ID" value="GBQ67985.1"/>
    <property type="molecule type" value="Genomic_DNA"/>
</dbReference>
<organism evidence="1 2">
    <name type="scientific">Komagataeibacter intermedius NRIC 0521</name>
    <dbReference type="NCBI Taxonomy" id="1307934"/>
    <lineage>
        <taxon>Bacteria</taxon>
        <taxon>Pseudomonadati</taxon>
        <taxon>Pseudomonadota</taxon>
        <taxon>Alphaproteobacteria</taxon>
        <taxon>Acetobacterales</taxon>
        <taxon>Acetobacteraceae</taxon>
        <taxon>Komagataeibacter</taxon>
    </lineage>
</organism>
<evidence type="ECO:0000313" key="1">
    <source>
        <dbReference type="EMBL" id="GBQ67985.1"/>
    </source>
</evidence>
<dbReference type="RefSeq" id="WP_148431310.1">
    <property type="nucleotide sequence ID" value="NZ_BAQJ01000033.1"/>
</dbReference>
<dbReference type="Proteomes" id="UP001061452">
    <property type="component" value="Unassembled WGS sequence"/>
</dbReference>
<accession>A0ABQ0PGM3</accession>
<name>A0ABQ0PGM3_9PROT</name>
<comment type="caution">
    <text evidence="1">The sequence shown here is derived from an EMBL/GenBank/DDBJ whole genome shotgun (WGS) entry which is preliminary data.</text>
</comment>
<keyword evidence="2" id="KW-1185">Reference proteome</keyword>
<evidence type="ECO:0000313" key="2">
    <source>
        <dbReference type="Proteomes" id="UP001061452"/>
    </source>
</evidence>
<proteinExistence type="predicted"/>
<reference evidence="1" key="1">
    <citation type="submission" date="2013-04" db="EMBL/GenBank/DDBJ databases">
        <title>The genome sequencing project of 58 acetic acid bacteria.</title>
        <authorList>
            <person name="Okamoto-Kainuma A."/>
            <person name="Ishikawa M."/>
            <person name="Umino S."/>
            <person name="Koizumi Y."/>
            <person name="Shiwa Y."/>
            <person name="Yoshikawa H."/>
            <person name="Matsutani M."/>
            <person name="Matsushita K."/>
        </authorList>
    </citation>
    <scope>NUCLEOTIDE SEQUENCE</scope>
    <source>
        <strain evidence="1">NRIC 0521</strain>
    </source>
</reference>
<protein>
    <submittedName>
        <fullName evidence="1">Uncharacterized protein</fullName>
    </submittedName>
</protein>